<dbReference type="InterPro" id="IPR018392">
    <property type="entry name" value="LysM"/>
</dbReference>
<dbReference type="PANTHER" id="PTHR33734">
    <property type="entry name" value="LYSM DOMAIN-CONTAINING GPI-ANCHORED PROTEIN 2"/>
    <property type="match status" value="1"/>
</dbReference>
<gene>
    <name evidence="4" type="ORF">SAMN05660453_1278</name>
</gene>
<evidence type="ECO:0000313" key="5">
    <source>
        <dbReference type="Proteomes" id="UP000199376"/>
    </source>
</evidence>
<reference evidence="4 5" key="1">
    <citation type="submission" date="2016-10" db="EMBL/GenBank/DDBJ databases">
        <authorList>
            <person name="de Groot N.N."/>
        </authorList>
    </citation>
    <scope>NUCLEOTIDE SEQUENCE [LARGE SCALE GENOMIC DNA]</scope>
    <source>
        <strain evidence="4 5">DSM 19113</strain>
    </source>
</reference>
<accession>A0A1I1HB69</accession>
<proteinExistence type="predicted"/>
<dbReference type="STRING" id="283737.SAMN05660453_1278"/>
<evidence type="ECO:0000256" key="1">
    <source>
        <dbReference type="SAM" id="MobiDB-lite"/>
    </source>
</evidence>
<feature type="region of interest" description="Disordered" evidence="1">
    <location>
        <begin position="77"/>
        <end position="97"/>
    </location>
</feature>
<organism evidence="4 5">
    <name type="scientific">Fructobacillus durionis</name>
    <dbReference type="NCBI Taxonomy" id="283737"/>
    <lineage>
        <taxon>Bacteria</taxon>
        <taxon>Bacillati</taxon>
        <taxon>Bacillota</taxon>
        <taxon>Bacilli</taxon>
        <taxon>Lactobacillales</taxon>
        <taxon>Lactobacillaceae</taxon>
        <taxon>Fructobacillus</taxon>
    </lineage>
</organism>
<dbReference type="EMBL" id="FOLI01000007">
    <property type="protein sequence ID" value="SFC19228.1"/>
    <property type="molecule type" value="Genomic_DNA"/>
</dbReference>
<dbReference type="SUPFAM" id="SSF54106">
    <property type="entry name" value="LysM domain"/>
    <property type="match status" value="2"/>
</dbReference>
<dbReference type="PANTHER" id="PTHR33734:SF22">
    <property type="entry name" value="MEMBRANE-BOUND LYTIC MUREIN TRANSGLYCOSYLASE D"/>
    <property type="match status" value="1"/>
</dbReference>
<name>A0A1I1HB69_9LACO</name>
<dbReference type="Pfam" id="PF01476">
    <property type="entry name" value="LysM"/>
    <property type="match status" value="2"/>
</dbReference>
<feature type="signal peptide" evidence="2">
    <location>
        <begin position="1"/>
        <end position="23"/>
    </location>
</feature>
<evidence type="ECO:0000259" key="3">
    <source>
        <dbReference type="PROSITE" id="PS51782"/>
    </source>
</evidence>
<feature type="domain" description="LysM" evidence="3">
    <location>
        <begin position="94"/>
        <end position="138"/>
    </location>
</feature>
<dbReference type="InterPro" id="IPR036779">
    <property type="entry name" value="LysM_dom_sf"/>
</dbReference>
<keyword evidence="5" id="KW-1185">Reference proteome</keyword>
<dbReference type="RefSeq" id="WP_091503129.1">
    <property type="nucleotide sequence ID" value="NZ_FOLI01000007.1"/>
</dbReference>
<dbReference type="PROSITE" id="PS51782">
    <property type="entry name" value="LYSM"/>
    <property type="match status" value="2"/>
</dbReference>
<dbReference type="OrthoDB" id="2329027at2"/>
<dbReference type="CDD" id="cd00118">
    <property type="entry name" value="LysM"/>
    <property type="match status" value="2"/>
</dbReference>
<dbReference type="SMART" id="SM00257">
    <property type="entry name" value="LysM"/>
    <property type="match status" value="2"/>
</dbReference>
<dbReference type="Gene3D" id="3.10.350.10">
    <property type="entry name" value="LysM domain"/>
    <property type="match status" value="2"/>
</dbReference>
<evidence type="ECO:0000313" key="4">
    <source>
        <dbReference type="EMBL" id="SFC19228.1"/>
    </source>
</evidence>
<feature type="region of interest" description="Disordered" evidence="1">
    <location>
        <begin position="146"/>
        <end position="176"/>
    </location>
</feature>
<protein>
    <submittedName>
        <fullName evidence="4">LysM domain-containing protein</fullName>
    </submittedName>
</protein>
<sequence length="287" mass="29922">MTIKNKLLVAAGLAGSVALGHHAASANSAKQHTIRSGETLTSIAKDYNVSVDQLAKENNIQNVHQIYAGENLVIDQTSSDNSNQTTTDSNENTGSYTVQSGDNLWTLAQRFNTTVDNLASLNNIQDASKLSVGQVLKTTGTAAATQNTQTTNTDSQSQADSQAQADSATAQSQADSQAAASQAAASQAQAASASSSATVVNTSTATSTDSSEEAALQAIINKESGGNVNATNGIYYGIGQLSPSLRARYGGNTADYQDQLQAMKAYIADRYGSAQAALAHHNQYNWY</sequence>
<feature type="domain" description="LysM" evidence="3">
    <location>
        <begin position="30"/>
        <end position="74"/>
    </location>
</feature>
<keyword evidence="2" id="KW-0732">Signal</keyword>
<dbReference type="AlphaFoldDB" id="A0A1I1HB69"/>
<dbReference type="Proteomes" id="UP000199376">
    <property type="component" value="Unassembled WGS sequence"/>
</dbReference>
<feature type="compositionally biased region" description="Low complexity" evidence="1">
    <location>
        <begin position="77"/>
        <end position="90"/>
    </location>
</feature>
<feature type="chain" id="PRO_5039273313" evidence="2">
    <location>
        <begin position="24"/>
        <end position="287"/>
    </location>
</feature>
<evidence type="ECO:0000256" key="2">
    <source>
        <dbReference type="SAM" id="SignalP"/>
    </source>
</evidence>